<dbReference type="InterPro" id="IPR043128">
    <property type="entry name" value="Rev_trsase/Diguanyl_cyclase"/>
</dbReference>
<reference evidence="4 5" key="1">
    <citation type="submission" date="2019-04" db="EMBL/GenBank/DDBJ databases">
        <title>Mesorhizobium composti sp. nov., isolated from compost.</title>
        <authorList>
            <person name="Lin S.-Y."/>
            <person name="Hameed A."/>
            <person name="Hsieh Y.-T."/>
            <person name="Young C.-C."/>
        </authorList>
    </citation>
    <scope>NUCLEOTIDE SEQUENCE [LARGE SCALE GENOMIC DNA]</scope>
    <source>
        <strain evidence="4 5">CC-YTH430</strain>
    </source>
</reference>
<dbReference type="InterPro" id="IPR050356">
    <property type="entry name" value="SulA_CellDiv_inhibitor"/>
</dbReference>
<dbReference type="SUPFAM" id="SSF56672">
    <property type="entry name" value="DNA/RNA polymerases"/>
    <property type="match status" value="1"/>
</dbReference>
<dbReference type="InterPro" id="IPR043502">
    <property type="entry name" value="DNA/RNA_pol_sf"/>
</dbReference>
<comment type="similarity">
    <text evidence="1">Belongs to the DNA polymerase type-Y family.</text>
</comment>
<protein>
    <submittedName>
        <fullName evidence="4">DNA polymerase Y family protein</fullName>
    </submittedName>
</protein>
<evidence type="ECO:0000313" key="4">
    <source>
        <dbReference type="EMBL" id="THF57089.1"/>
    </source>
</evidence>
<dbReference type="Gene3D" id="3.40.1170.60">
    <property type="match status" value="1"/>
</dbReference>
<dbReference type="EMBL" id="SSNY01000006">
    <property type="protein sequence ID" value="THF57089.1"/>
    <property type="molecule type" value="Genomic_DNA"/>
</dbReference>
<keyword evidence="5" id="KW-1185">Reference proteome</keyword>
<dbReference type="Pfam" id="PF00817">
    <property type="entry name" value="IMS"/>
    <property type="match status" value="1"/>
</dbReference>
<dbReference type="CDD" id="cd03468">
    <property type="entry name" value="PolY_like"/>
    <property type="match status" value="1"/>
</dbReference>
<dbReference type="PANTHER" id="PTHR35369:SF2">
    <property type="entry name" value="BLR3025 PROTEIN"/>
    <property type="match status" value="1"/>
</dbReference>
<feature type="domain" description="UmuC" evidence="3">
    <location>
        <begin position="49"/>
        <end position="172"/>
    </location>
</feature>
<proteinExistence type="inferred from homology"/>
<dbReference type="Gene3D" id="3.30.70.270">
    <property type="match status" value="1"/>
</dbReference>
<dbReference type="Proteomes" id="UP000306441">
    <property type="component" value="Unassembled WGS sequence"/>
</dbReference>
<keyword evidence="2" id="KW-0227">DNA damage</keyword>
<name>A0ABY2Q6E1_9HYPH</name>
<sequence length="553" mass="61067">MPSVSNTARPSSKTECRILSLWFPYLATERIWRQRLGHAWRTACSAFPPLVVSHNDRNAQRLAALDRRAEGLNLRRSMGLADARAMHPGIDVVEADPEADRRLLEALADWCDRYTPLVALDGADGLFLDISGCCHLFGGEQALLEDMLRRFREQGFDARAAIAATAGAAWAVARFHGSATVPGGMEAEWLAPLPPAALRLEPDTCAALAGVGLRTVGAVKAAPRAPLARRFGKTLILRLDQALGHIEEALSPRQAVPELSAERRLAEPIMAIEDVERIVLVLAQSLRTSLERRDAGALALQLLLFRVDGAVARLPLGLSSPTRAPDRIARLFHERLDALGQNLDAGFGFDLVRLSVLTAGTLPPGQADLGEQAADTGETLSEFVDRVGARLGRAVMRRPVAVASHVPERAVAFLPFAPDMPAGPAEATPTPERPLRLLRQPEPVDVMAEVPDGPPLNFRWRRARYRIVNAEGPERIEPEWWRESLPVVARQENEEERTYEDRRKAAAAKRLAQRSRDYFTVEDAEGRRYWLYRQGLYGLSGQAPRWFLHGLFA</sequence>
<gene>
    <name evidence="4" type="ORF">E6C48_12285</name>
</gene>
<dbReference type="InterPro" id="IPR001126">
    <property type="entry name" value="UmuC"/>
</dbReference>
<evidence type="ECO:0000256" key="1">
    <source>
        <dbReference type="ARBA" id="ARBA00010945"/>
    </source>
</evidence>
<evidence type="ECO:0000259" key="3">
    <source>
        <dbReference type="Pfam" id="PF00817"/>
    </source>
</evidence>
<comment type="caution">
    <text evidence="4">The sequence shown here is derived from an EMBL/GenBank/DDBJ whole genome shotgun (WGS) entry which is preliminary data.</text>
</comment>
<evidence type="ECO:0000256" key="2">
    <source>
        <dbReference type="ARBA" id="ARBA00022763"/>
    </source>
</evidence>
<organism evidence="4 5">
    <name type="scientific">Ollibium composti</name>
    <dbReference type="NCBI Taxonomy" id="2675109"/>
    <lineage>
        <taxon>Bacteria</taxon>
        <taxon>Pseudomonadati</taxon>
        <taxon>Pseudomonadota</taxon>
        <taxon>Alphaproteobacteria</taxon>
        <taxon>Hyphomicrobiales</taxon>
        <taxon>Phyllobacteriaceae</taxon>
        <taxon>Ollibium</taxon>
    </lineage>
</organism>
<accession>A0ABY2Q6E1</accession>
<dbReference type="PANTHER" id="PTHR35369">
    <property type="entry name" value="BLR3025 PROTEIN-RELATED"/>
    <property type="match status" value="1"/>
</dbReference>
<evidence type="ECO:0000313" key="5">
    <source>
        <dbReference type="Proteomes" id="UP000306441"/>
    </source>
</evidence>